<gene>
    <name evidence="2" type="ORF">B296_00031780</name>
</gene>
<dbReference type="Proteomes" id="UP000287651">
    <property type="component" value="Unassembled WGS sequence"/>
</dbReference>
<protein>
    <submittedName>
        <fullName evidence="2">Uncharacterized protein</fullName>
    </submittedName>
</protein>
<feature type="compositionally biased region" description="Polar residues" evidence="1">
    <location>
        <begin position="15"/>
        <end position="26"/>
    </location>
</feature>
<organism evidence="2 3">
    <name type="scientific">Ensete ventricosum</name>
    <name type="common">Abyssinian banana</name>
    <name type="synonym">Musa ensete</name>
    <dbReference type="NCBI Taxonomy" id="4639"/>
    <lineage>
        <taxon>Eukaryota</taxon>
        <taxon>Viridiplantae</taxon>
        <taxon>Streptophyta</taxon>
        <taxon>Embryophyta</taxon>
        <taxon>Tracheophyta</taxon>
        <taxon>Spermatophyta</taxon>
        <taxon>Magnoliopsida</taxon>
        <taxon>Liliopsida</taxon>
        <taxon>Zingiberales</taxon>
        <taxon>Musaceae</taxon>
        <taxon>Ensete</taxon>
    </lineage>
</organism>
<dbReference type="AlphaFoldDB" id="A0A426XMV7"/>
<sequence>MHPLRFPNSGIRAKGQQSPAGTTGCSQPIGAATARRHSLLQHGARKGGWLQGACKELPPVIIPSASRDGLPLARQVPAGKGSRRLCKGNDGDSGVEGKEGLGHPLVKRMILPL</sequence>
<feature type="region of interest" description="Disordered" evidence="1">
    <location>
        <begin position="65"/>
        <end position="100"/>
    </location>
</feature>
<comment type="caution">
    <text evidence="2">The sequence shown here is derived from an EMBL/GenBank/DDBJ whole genome shotgun (WGS) entry which is preliminary data.</text>
</comment>
<feature type="compositionally biased region" description="Basic and acidic residues" evidence="1">
    <location>
        <begin position="87"/>
        <end position="100"/>
    </location>
</feature>
<dbReference type="PROSITE" id="PS51257">
    <property type="entry name" value="PROKAR_LIPOPROTEIN"/>
    <property type="match status" value="1"/>
</dbReference>
<name>A0A426XMV7_ENSVE</name>
<proteinExistence type="predicted"/>
<evidence type="ECO:0000256" key="1">
    <source>
        <dbReference type="SAM" id="MobiDB-lite"/>
    </source>
</evidence>
<evidence type="ECO:0000313" key="3">
    <source>
        <dbReference type="Proteomes" id="UP000287651"/>
    </source>
</evidence>
<reference evidence="2 3" key="1">
    <citation type="journal article" date="2014" name="Agronomy (Basel)">
        <title>A Draft Genome Sequence for Ensete ventricosum, the Drought-Tolerant Tree Against Hunger.</title>
        <authorList>
            <person name="Harrison J."/>
            <person name="Moore K.A."/>
            <person name="Paszkiewicz K."/>
            <person name="Jones T."/>
            <person name="Grant M."/>
            <person name="Ambacheew D."/>
            <person name="Muzemil S."/>
            <person name="Studholme D.J."/>
        </authorList>
    </citation>
    <scope>NUCLEOTIDE SEQUENCE [LARGE SCALE GENOMIC DNA]</scope>
</reference>
<accession>A0A426XMV7</accession>
<feature type="region of interest" description="Disordered" evidence="1">
    <location>
        <begin position="1"/>
        <end position="30"/>
    </location>
</feature>
<evidence type="ECO:0000313" key="2">
    <source>
        <dbReference type="EMBL" id="RRT40772.1"/>
    </source>
</evidence>
<dbReference type="EMBL" id="AMZH03019122">
    <property type="protein sequence ID" value="RRT40772.1"/>
    <property type="molecule type" value="Genomic_DNA"/>
</dbReference>